<reference evidence="1 2" key="1">
    <citation type="submission" date="2020-08" db="EMBL/GenBank/DDBJ databases">
        <title>Sequencing the genomes of 1000 actinobacteria strains.</title>
        <authorList>
            <person name="Klenk H.-P."/>
        </authorList>
    </citation>
    <scope>NUCLEOTIDE SEQUENCE [LARGE SCALE GENOMIC DNA]</scope>
    <source>
        <strain evidence="1 2">DSM 45790</strain>
    </source>
</reference>
<evidence type="ECO:0008006" key="3">
    <source>
        <dbReference type="Google" id="ProtNLM"/>
    </source>
</evidence>
<dbReference type="Gene3D" id="3.10.129.10">
    <property type="entry name" value="Hotdog Thioesterase"/>
    <property type="match status" value="1"/>
</dbReference>
<evidence type="ECO:0000313" key="2">
    <source>
        <dbReference type="Proteomes" id="UP000588112"/>
    </source>
</evidence>
<evidence type="ECO:0000313" key="1">
    <source>
        <dbReference type="EMBL" id="MBB5627741.1"/>
    </source>
</evidence>
<dbReference type="RefSeq" id="WP_260324657.1">
    <property type="nucleotide sequence ID" value="NZ_JACHBR010000001.1"/>
</dbReference>
<keyword evidence="2" id="KW-1185">Reference proteome</keyword>
<dbReference type="EMBL" id="JACHBR010000001">
    <property type="protein sequence ID" value="MBB5627741.1"/>
    <property type="molecule type" value="Genomic_DNA"/>
</dbReference>
<accession>A0A7W9DQR4</accession>
<name>A0A7W9DQR4_9ACTN</name>
<organism evidence="1 2">
    <name type="scientific">Sphaerisporangium krabiense</name>
    <dbReference type="NCBI Taxonomy" id="763782"/>
    <lineage>
        <taxon>Bacteria</taxon>
        <taxon>Bacillati</taxon>
        <taxon>Actinomycetota</taxon>
        <taxon>Actinomycetes</taxon>
        <taxon>Streptosporangiales</taxon>
        <taxon>Streptosporangiaceae</taxon>
        <taxon>Sphaerisporangium</taxon>
    </lineage>
</organism>
<dbReference type="Proteomes" id="UP000588112">
    <property type="component" value="Unassembled WGS sequence"/>
</dbReference>
<comment type="caution">
    <text evidence="1">The sequence shown here is derived from an EMBL/GenBank/DDBJ whole genome shotgun (WGS) entry which is preliminary data.</text>
</comment>
<dbReference type="AlphaFoldDB" id="A0A7W9DQR4"/>
<proteinExistence type="predicted"/>
<dbReference type="SUPFAM" id="SSF54637">
    <property type="entry name" value="Thioesterase/thiol ester dehydrase-isomerase"/>
    <property type="match status" value="1"/>
</dbReference>
<protein>
    <recommendedName>
        <fullName evidence="3">MaoC dehydratase-like protein</fullName>
    </recommendedName>
</protein>
<sequence>MPVRVVRGPIEPIDSALTGAMGAVMRTLSDDDLARGATLPPRRVAVTPATVAALATMEHGPVPHEAGRAVVHGDTDVVLNILTTMGLVERYVTDWVGPEALIRSINVRLGVPAYAGDTLTFNGTVAAREGGEVTVEVRGTVGIGDHATGTVRFQLSR</sequence>
<dbReference type="InterPro" id="IPR029069">
    <property type="entry name" value="HotDog_dom_sf"/>
</dbReference>
<gene>
    <name evidence="1" type="ORF">BJ981_003440</name>
</gene>